<dbReference type="Proteomes" id="UP001408594">
    <property type="component" value="Unassembled WGS sequence"/>
</dbReference>
<reference evidence="1 2" key="1">
    <citation type="submission" date="2024-02" db="EMBL/GenBank/DDBJ databases">
        <title>Microbulbifer aestuariivivens NBRC 112533.</title>
        <authorList>
            <person name="Ichikawa N."/>
            <person name="Katano-Makiyama Y."/>
            <person name="Hidaka K."/>
        </authorList>
    </citation>
    <scope>NUCLEOTIDE SEQUENCE [LARGE SCALE GENOMIC DNA]</scope>
    <source>
        <strain evidence="1 2">NBRC 112533</strain>
    </source>
</reference>
<dbReference type="EMBL" id="BAABRT010000004">
    <property type="protein sequence ID" value="GAA5524223.1"/>
    <property type="molecule type" value="Genomic_DNA"/>
</dbReference>
<proteinExistence type="predicted"/>
<keyword evidence="2" id="KW-1185">Reference proteome</keyword>
<accession>A0ABP9WLZ4</accession>
<evidence type="ECO:0000313" key="1">
    <source>
        <dbReference type="EMBL" id="GAA5524223.1"/>
    </source>
</evidence>
<evidence type="ECO:0000313" key="2">
    <source>
        <dbReference type="Proteomes" id="UP001408594"/>
    </source>
</evidence>
<sequence length="54" mass="6112">MRETLWNFFCGFNGIAGDIQISLSAFSAEITARDYYFQTMPGRHAARRAFFGNG</sequence>
<name>A0ABP9WLZ4_9GAMM</name>
<gene>
    <name evidence="1" type="ORF">Maes01_00777</name>
</gene>
<organism evidence="1 2">
    <name type="scientific">Microbulbifer aestuariivivens</name>
    <dbReference type="NCBI Taxonomy" id="1908308"/>
    <lineage>
        <taxon>Bacteria</taxon>
        <taxon>Pseudomonadati</taxon>
        <taxon>Pseudomonadota</taxon>
        <taxon>Gammaproteobacteria</taxon>
        <taxon>Cellvibrionales</taxon>
        <taxon>Microbulbiferaceae</taxon>
        <taxon>Microbulbifer</taxon>
    </lineage>
</organism>
<protein>
    <submittedName>
        <fullName evidence="1">Uncharacterized protein</fullName>
    </submittedName>
</protein>
<comment type="caution">
    <text evidence="1">The sequence shown here is derived from an EMBL/GenBank/DDBJ whole genome shotgun (WGS) entry which is preliminary data.</text>
</comment>